<protein>
    <recommendedName>
        <fullName evidence="4">Outer membrane beta-barrel protein</fullName>
    </recommendedName>
</protein>
<reference evidence="2 3" key="1">
    <citation type="submission" date="2017-02" db="EMBL/GenBank/DDBJ databases">
        <title>Whole genome sequencing of Helicobacter bilis strain AAQJH.</title>
        <authorList>
            <person name="Conlan S."/>
            <person name="Thomas P.J."/>
            <person name="Mullikin J."/>
            <person name="Palmore T.N."/>
            <person name="Frank K.M."/>
            <person name="Segre J.A."/>
        </authorList>
    </citation>
    <scope>NUCLEOTIDE SEQUENCE [LARGE SCALE GENOMIC DNA]</scope>
    <source>
        <strain evidence="2 3">AAQJH</strain>
    </source>
</reference>
<feature type="signal peptide" evidence="1">
    <location>
        <begin position="1"/>
        <end position="23"/>
    </location>
</feature>
<dbReference type="EMBL" id="CP019645">
    <property type="protein sequence ID" value="AQQ60314.1"/>
    <property type="molecule type" value="Genomic_DNA"/>
</dbReference>
<sequence>MRFKKSIKTSVLSLALISSMAYADGLKEEKSGGFVGLQAGTSLLQQKNEYHWTSNRNTYRYSYTTAAYGVLGGYEYWFSNSLGARGYALFSGANFYVMQFGVGADVIYNITNVADGNLGVIAGLQVGGVYWLNSWYWWGSSSNQNSLAFDMALNIGVRWTQNEHVIELLGKIPFIEAHTGTYLYSDGDKNEYYSKETFSFVARYMYRF</sequence>
<dbReference type="RefSeq" id="WP_254422357.1">
    <property type="nucleotide sequence ID" value="NZ_CP019645.1"/>
</dbReference>
<dbReference type="InterPro" id="IPR002718">
    <property type="entry name" value="OMP_Helicobacter"/>
</dbReference>
<name>A0A1Q2LIJ0_9HELI</name>
<organism evidence="2 3">
    <name type="scientific">Helicobacter bilis</name>
    <dbReference type="NCBI Taxonomy" id="37372"/>
    <lineage>
        <taxon>Bacteria</taxon>
        <taxon>Pseudomonadati</taxon>
        <taxon>Campylobacterota</taxon>
        <taxon>Epsilonproteobacteria</taxon>
        <taxon>Campylobacterales</taxon>
        <taxon>Helicobacteraceae</taxon>
        <taxon>Helicobacter</taxon>
    </lineage>
</organism>
<dbReference type="AlphaFoldDB" id="A0A1Q2LIJ0"/>
<evidence type="ECO:0000313" key="3">
    <source>
        <dbReference type="Proteomes" id="UP000188298"/>
    </source>
</evidence>
<evidence type="ECO:0000313" key="2">
    <source>
        <dbReference type="EMBL" id="AQQ60314.1"/>
    </source>
</evidence>
<feature type="chain" id="PRO_5013179422" description="Outer membrane beta-barrel protein" evidence="1">
    <location>
        <begin position="24"/>
        <end position="208"/>
    </location>
</feature>
<keyword evidence="1" id="KW-0732">Signal</keyword>
<dbReference type="KEGG" id="hbl:XJ32_09685"/>
<gene>
    <name evidence="2" type="ORF">XJ32_09685</name>
</gene>
<dbReference type="Proteomes" id="UP000188298">
    <property type="component" value="Chromosome"/>
</dbReference>
<proteinExistence type="predicted"/>
<evidence type="ECO:0008006" key="4">
    <source>
        <dbReference type="Google" id="ProtNLM"/>
    </source>
</evidence>
<evidence type="ECO:0000256" key="1">
    <source>
        <dbReference type="SAM" id="SignalP"/>
    </source>
</evidence>
<dbReference type="Pfam" id="PF01856">
    <property type="entry name" value="HP_OMP"/>
    <property type="match status" value="1"/>
</dbReference>
<accession>A0A1Q2LIJ0</accession>